<feature type="domain" description="Alanine dehydrogenase/pyridine nucleotide transhydrogenase N-terminal" evidence="10">
    <location>
        <begin position="4"/>
        <end position="137"/>
    </location>
</feature>
<feature type="binding site" evidence="8">
    <location>
        <begin position="239"/>
        <end position="240"/>
    </location>
    <ligand>
        <name>NAD(+)</name>
        <dbReference type="ChEBI" id="CHEBI:57540"/>
    </ligand>
</feature>
<keyword evidence="3 5" id="KW-0560">Oxidoreductase</keyword>
<dbReference type="GO" id="GO:0000286">
    <property type="term" value="F:alanine dehydrogenase activity"/>
    <property type="evidence" value="ECO:0007669"/>
    <property type="project" value="UniProtKB-UniRule"/>
</dbReference>
<organism evidence="11 12">
    <name type="scientific">Profundibacterium mesophilum KAUST100406-0324</name>
    <dbReference type="NCBI Taxonomy" id="1037889"/>
    <lineage>
        <taxon>Bacteria</taxon>
        <taxon>Pseudomonadati</taxon>
        <taxon>Pseudomonadota</taxon>
        <taxon>Alphaproteobacteria</taxon>
        <taxon>Rhodobacterales</taxon>
        <taxon>Roseobacteraceae</taxon>
        <taxon>Profundibacterium</taxon>
    </lineage>
</organism>
<dbReference type="GO" id="GO:0005886">
    <property type="term" value="C:plasma membrane"/>
    <property type="evidence" value="ECO:0007669"/>
    <property type="project" value="TreeGrafter"/>
</dbReference>
<dbReference type="FunFam" id="3.40.50.720:FF:000049">
    <property type="entry name" value="Alanine dehydrogenase"/>
    <property type="match status" value="1"/>
</dbReference>
<feature type="binding site" evidence="8">
    <location>
        <position position="279"/>
    </location>
    <ligand>
        <name>NAD(+)</name>
        <dbReference type="ChEBI" id="CHEBI:57540"/>
    </ligand>
</feature>
<dbReference type="Proteomes" id="UP000698242">
    <property type="component" value="Unassembled WGS sequence"/>
</dbReference>
<feature type="active site" description="Proton donor/acceptor" evidence="6">
    <location>
        <position position="270"/>
    </location>
</feature>
<name>A0A921TBZ5_9RHOB</name>
<feature type="active site" description="Proton donor/acceptor" evidence="6">
    <location>
        <position position="96"/>
    </location>
</feature>
<evidence type="ECO:0000256" key="3">
    <source>
        <dbReference type="ARBA" id="ARBA00023002"/>
    </source>
</evidence>
<feature type="binding site" evidence="8">
    <location>
        <begin position="298"/>
        <end position="301"/>
    </location>
    <ligand>
        <name>NAD(+)</name>
        <dbReference type="ChEBI" id="CHEBI:57540"/>
    </ligand>
</feature>
<dbReference type="Pfam" id="PF05222">
    <property type="entry name" value="AlaDh_PNT_N"/>
    <property type="match status" value="1"/>
</dbReference>
<comment type="catalytic activity">
    <reaction evidence="5">
        <text>L-alanine + NAD(+) + H2O = pyruvate + NH4(+) + NADH + H(+)</text>
        <dbReference type="Rhea" id="RHEA:18405"/>
        <dbReference type="ChEBI" id="CHEBI:15361"/>
        <dbReference type="ChEBI" id="CHEBI:15377"/>
        <dbReference type="ChEBI" id="CHEBI:15378"/>
        <dbReference type="ChEBI" id="CHEBI:28938"/>
        <dbReference type="ChEBI" id="CHEBI:57540"/>
        <dbReference type="ChEBI" id="CHEBI:57945"/>
        <dbReference type="ChEBI" id="CHEBI:57972"/>
        <dbReference type="EC" id="1.4.1.1"/>
    </reaction>
</comment>
<dbReference type="OrthoDB" id="9804592at2"/>
<dbReference type="GO" id="GO:0000166">
    <property type="term" value="F:nucleotide binding"/>
    <property type="evidence" value="ECO:0007669"/>
    <property type="project" value="UniProtKB-KW"/>
</dbReference>
<feature type="binding site" evidence="7">
    <location>
        <position position="15"/>
    </location>
    <ligand>
        <name>substrate</name>
    </ligand>
</feature>
<evidence type="ECO:0000256" key="8">
    <source>
        <dbReference type="PIRSR" id="PIRSR000183-3"/>
    </source>
</evidence>
<dbReference type="EC" id="1.4.1.1" evidence="2 5"/>
<evidence type="ECO:0000256" key="1">
    <source>
        <dbReference type="ARBA" id="ARBA00005689"/>
    </source>
</evidence>
<dbReference type="SUPFAM" id="SSF51735">
    <property type="entry name" value="NAD(P)-binding Rossmann-fold domains"/>
    <property type="match status" value="1"/>
</dbReference>
<evidence type="ECO:0000313" key="11">
    <source>
        <dbReference type="EMBL" id="KAF0676455.1"/>
    </source>
</evidence>
<dbReference type="SUPFAM" id="SSF52283">
    <property type="entry name" value="Formate/glycerate dehydrogenase catalytic domain-like"/>
    <property type="match status" value="1"/>
</dbReference>
<dbReference type="EMBL" id="APKE01000014">
    <property type="protein sequence ID" value="KAF0676455.1"/>
    <property type="molecule type" value="Genomic_DNA"/>
</dbReference>
<feature type="binding site" evidence="8">
    <location>
        <begin position="267"/>
        <end position="270"/>
    </location>
    <ligand>
        <name>NAD(+)</name>
        <dbReference type="ChEBI" id="CHEBI:57540"/>
    </ligand>
</feature>
<dbReference type="Pfam" id="PF01262">
    <property type="entry name" value="AlaDh_PNT_C"/>
    <property type="match status" value="1"/>
</dbReference>
<dbReference type="PROSITE" id="PS00837">
    <property type="entry name" value="ALADH_PNT_2"/>
    <property type="match status" value="1"/>
</dbReference>
<feature type="domain" description="Alanine dehydrogenase/pyridine nucleotide transhydrogenase NAD(H)-binding" evidence="9">
    <location>
        <begin position="149"/>
        <end position="297"/>
    </location>
</feature>
<evidence type="ECO:0000256" key="7">
    <source>
        <dbReference type="PIRSR" id="PIRSR000183-2"/>
    </source>
</evidence>
<evidence type="ECO:0000259" key="10">
    <source>
        <dbReference type="SMART" id="SM01003"/>
    </source>
</evidence>
<feature type="binding site" evidence="7">
    <location>
        <position position="75"/>
    </location>
    <ligand>
        <name>substrate</name>
    </ligand>
</feature>
<sequence>MKIGCPTEVKTREYRVGLTPHAAREAIAHGHEVLVQAGAGTGAGFSDEDYKEAGATIAADAQAVFEAAEMIVKVKEPQPKERAMLRGGQLLFTYLHLAPDPEQTDDLIRSGATCIAYETVTDARGGLPLLAPMSEVAGKLAPQMGAWTLQKANGGRGVLMGGVPGVGPARVAVIGGGVVGTHAARVAAGMGADVTVLDRSLPRLRQLDETFGGVFRTSYASAGNTAELVAGADMVIGAVLVAGAAAPKLVTRAQLSQMKPGAAIVDVAIDQGGCFETSRATTHDDPIYDVDGIMHYCVANMPGAVARTSTIALGNATMPYMLALADKGWRAACAEDPHLTAGLNVHDGRITHRAVAEALGRDFSDPGRLLAG</sequence>
<evidence type="ECO:0000256" key="4">
    <source>
        <dbReference type="ARBA" id="ARBA00023027"/>
    </source>
</evidence>
<dbReference type="InterPro" id="IPR007698">
    <property type="entry name" value="AlaDH/PNT_NAD(H)-bd"/>
</dbReference>
<keyword evidence="12" id="KW-1185">Reference proteome</keyword>
<feature type="binding site" evidence="8">
    <location>
        <position position="198"/>
    </location>
    <ligand>
        <name>NAD(+)</name>
        <dbReference type="ChEBI" id="CHEBI:57540"/>
    </ligand>
</feature>
<evidence type="ECO:0000256" key="2">
    <source>
        <dbReference type="ARBA" id="ARBA00012897"/>
    </source>
</evidence>
<dbReference type="CDD" id="cd05305">
    <property type="entry name" value="L-AlaDH"/>
    <property type="match status" value="1"/>
</dbReference>
<dbReference type="PIRSF" id="PIRSF000183">
    <property type="entry name" value="Alanine_dh"/>
    <property type="match status" value="1"/>
</dbReference>
<feature type="binding site" evidence="8">
    <location>
        <position position="134"/>
    </location>
    <ligand>
        <name>NAD(+)</name>
        <dbReference type="ChEBI" id="CHEBI:57540"/>
    </ligand>
</feature>
<dbReference type="RefSeq" id="WP_159964586.1">
    <property type="nucleotide sequence ID" value="NZ_APKE01000014.1"/>
</dbReference>
<dbReference type="PANTHER" id="PTHR42795:SF1">
    <property type="entry name" value="ALANINE DEHYDROGENASE"/>
    <property type="match status" value="1"/>
</dbReference>
<dbReference type="InterPro" id="IPR008141">
    <property type="entry name" value="Ala_DH"/>
</dbReference>
<evidence type="ECO:0000313" key="12">
    <source>
        <dbReference type="Proteomes" id="UP000698242"/>
    </source>
</evidence>
<proteinExistence type="inferred from homology"/>
<gene>
    <name evidence="11" type="primary">ald</name>
    <name evidence="11" type="ORF">PMES_01187</name>
</gene>
<evidence type="ECO:0000259" key="9">
    <source>
        <dbReference type="SMART" id="SM01002"/>
    </source>
</evidence>
<evidence type="ECO:0000256" key="6">
    <source>
        <dbReference type="PIRSR" id="PIRSR000183-1"/>
    </source>
</evidence>
<dbReference type="SMART" id="SM01002">
    <property type="entry name" value="AlaDh_PNT_C"/>
    <property type="match status" value="1"/>
</dbReference>
<dbReference type="AlphaFoldDB" id="A0A921TBZ5"/>
<keyword evidence="4 5" id="KW-0520">NAD</keyword>
<comment type="similarity">
    <text evidence="1 5">Belongs to the AlaDH/PNT family.</text>
</comment>
<dbReference type="InterPro" id="IPR036291">
    <property type="entry name" value="NAD(P)-bd_dom_sf"/>
</dbReference>
<dbReference type="Gene3D" id="3.40.50.720">
    <property type="entry name" value="NAD(P)-binding Rossmann-like Domain"/>
    <property type="match status" value="2"/>
</dbReference>
<evidence type="ECO:0000256" key="5">
    <source>
        <dbReference type="PIRNR" id="PIRNR000183"/>
    </source>
</evidence>
<reference evidence="11" key="1">
    <citation type="submission" date="2013-03" db="EMBL/GenBank/DDBJ databases">
        <title>Genome Sequence of the Profundibacterium mesophilum strain KAUST100406-0324T from Red Sea, a novel genus in the family Rhodobacteraceae.</title>
        <authorList>
            <person name="Essack M."/>
            <person name="Alam I."/>
            <person name="Lafi F."/>
            <person name="Alawi W."/>
            <person name="Kamanu F."/>
            <person name="Al-Suwailem A."/>
            <person name="Lee O.O."/>
            <person name="Xu Y."/>
            <person name="Bajic V."/>
            <person name="Qian P.-Y."/>
            <person name="Archer J."/>
        </authorList>
    </citation>
    <scope>NUCLEOTIDE SEQUENCE</scope>
    <source>
        <strain evidence="11">KAUST100406-0324</strain>
    </source>
</reference>
<protein>
    <recommendedName>
        <fullName evidence="2 5">Alanine dehydrogenase</fullName>
        <ecNumber evidence="2 5">1.4.1.1</ecNumber>
    </recommendedName>
</protein>
<dbReference type="SMART" id="SM01003">
    <property type="entry name" value="AlaDh_PNT_N"/>
    <property type="match status" value="1"/>
</dbReference>
<accession>A0A921TBZ5</accession>
<dbReference type="InterPro" id="IPR007886">
    <property type="entry name" value="AlaDH/PNT_N"/>
</dbReference>
<dbReference type="GO" id="GO:0042853">
    <property type="term" value="P:L-alanine catabolic process"/>
    <property type="evidence" value="ECO:0007669"/>
    <property type="project" value="InterPro"/>
</dbReference>
<comment type="caution">
    <text evidence="11">The sequence shown here is derived from an EMBL/GenBank/DDBJ whole genome shotgun (WGS) entry which is preliminary data.</text>
</comment>
<dbReference type="NCBIfam" id="TIGR00518">
    <property type="entry name" value="alaDH"/>
    <property type="match status" value="1"/>
</dbReference>
<feature type="binding site" evidence="8">
    <location>
        <position position="203"/>
    </location>
    <ligand>
        <name>NAD(+)</name>
        <dbReference type="ChEBI" id="CHEBI:57540"/>
    </ligand>
</feature>
<dbReference type="InterPro" id="IPR008143">
    <property type="entry name" value="Ala_DH/PNT_CS2"/>
</dbReference>
<keyword evidence="8" id="KW-0547">Nucleotide-binding</keyword>
<dbReference type="PANTHER" id="PTHR42795">
    <property type="entry name" value="ALANINE DEHYDROGENASE"/>
    <property type="match status" value="1"/>
</dbReference>